<dbReference type="OrthoDB" id="9769193at2"/>
<evidence type="ECO:0000256" key="2">
    <source>
        <dbReference type="ARBA" id="ARBA00022729"/>
    </source>
</evidence>
<evidence type="ECO:0000256" key="1">
    <source>
        <dbReference type="ARBA" id="ARBA00004196"/>
    </source>
</evidence>
<feature type="domain" description="Periplasmic binding protein" evidence="3">
    <location>
        <begin position="2"/>
        <end position="61"/>
    </location>
</feature>
<dbReference type="GO" id="GO:0030246">
    <property type="term" value="F:carbohydrate binding"/>
    <property type="evidence" value="ECO:0007669"/>
    <property type="project" value="TreeGrafter"/>
</dbReference>
<evidence type="ECO:0000313" key="4">
    <source>
        <dbReference type="EMBL" id="PRY82750.1"/>
    </source>
</evidence>
<protein>
    <submittedName>
        <fullName evidence="4">Substrate-binding family protein</fullName>
    </submittedName>
</protein>
<dbReference type="Gene3D" id="3.40.50.2300">
    <property type="match status" value="1"/>
</dbReference>
<keyword evidence="5" id="KW-1185">Reference proteome</keyword>
<dbReference type="GO" id="GO:0030288">
    <property type="term" value="C:outer membrane-bounded periplasmic space"/>
    <property type="evidence" value="ECO:0007669"/>
    <property type="project" value="TreeGrafter"/>
</dbReference>
<reference evidence="4 5" key="1">
    <citation type="submission" date="2018-03" db="EMBL/GenBank/DDBJ databases">
        <title>Genomic Encyclopedia of Archaeal and Bacterial Type Strains, Phase II (KMG-II): from individual species to whole genera.</title>
        <authorList>
            <person name="Goeker M."/>
        </authorList>
    </citation>
    <scope>NUCLEOTIDE SEQUENCE [LARGE SCALE GENOMIC DNA]</scope>
    <source>
        <strain evidence="4 5">DSM 13175</strain>
    </source>
</reference>
<dbReference type="InterPro" id="IPR028082">
    <property type="entry name" value="Peripla_BP_I"/>
</dbReference>
<name>A0A2T0W7S9_9LACT</name>
<comment type="subcellular location">
    <subcellularLocation>
        <location evidence="1">Cell envelope</location>
    </subcellularLocation>
</comment>
<comment type="caution">
    <text evidence="4">The sequence shown here is derived from an EMBL/GenBank/DDBJ whole genome shotgun (WGS) entry which is preliminary data.</text>
</comment>
<gene>
    <name evidence="4" type="ORF">CLV38_10980</name>
</gene>
<evidence type="ECO:0000313" key="5">
    <source>
        <dbReference type="Proteomes" id="UP000238205"/>
    </source>
</evidence>
<proteinExistence type="predicted"/>
<dbReference type="EMBL" id="PVTO01000009">
    <property type="protein sequence ID" value="PRY82750.1"/>
    <property type="molecule type" value="Genomic_DNA"/>
</dbReference>
<dbReference type="Pfam" id="PF13407">
    <property type="entry name" value="Peripla_BP_4"/>
    <property type="match status" value="1"/>
</dbReference>
<dbReference type="AlphaFoldDB" id="A0A2T0W7S9"/>
<evidence type="ECO:0000259" key="3">
    <source>
        <dbReference type="Pfam" id="PF13407"/>
    </source>
</evidence>
<accession>A0A2T0W7S9</accession>
<dbReference type="Proteomes" id="UP000238205">
    <property type="component" value="Unassembled WGS sequence"/>
</dbReference>
<sequence length="109" mass="11951">MIEALEEEGLAGKIPVVGQDAELEGVRRIVEGTQSMTVYKSIKSLTQQTAEIAVKMAAGEEIYTSTTLNNGKKNVPTVLLRPVAVNKDNIQETVIQDDYHSKEDIYAVD</sequence>
<dbReference type="SUPFAM" id="SSF53822">
    <property type="entry name" value="Periplasmic binding protein-like I"/>
    <property type="match status" value="1"/>
</dbReference>
<dbReference type="InterPro" id="IPR050555">
    <property type="entry name" value="Bact_Solute-Bind_Prot2"/>
</dbReference>
<keyword evidence="2" id="KW-0732">Signal</keyword>
<dbReference type="PANTHER" id="PTHR30036">
    <property type="entry name" value="D-XYLOSE-BINDING PERIPLASMIC PROTEIN"/>
    <property type="match status" value="1"/>
</dbReference>
<dbReference type="PANTHER" id="PTHR30036:SF1">
    <property type="entry name" value="D-XYLOSE-BINDING PERIPLASMIC PROTEIN"/>
    <property type="match status" value="1"/>
</dbReference>
<dbReference type="InterPro" id="IPR025997">
    <property type="entry name" value="SBP_2_dom"/>
</dbReference>
<organism evidence="4 5">
    <name type="scientific">Alkalibacterium olivapovliticus</name>
    <dbReference type="NCBI Taxonomy" id="99907"/>
    <lineage>
        <taxon>Bacteria</taxon>
        <taxon>Bacillati</taxon>
        <taxon>Bacillota</taxon>
        <taxon>Bacilli</taxon>
        <taxon>Lactobacillales</taxon>
        <taxon>Carnobacteriaceae</taxon>
        <taxon>Alkalibacterium</taxon>
    </lineage>
</organism>